<evidence type="ECO:0000256" key="1">
    <source>
        <dbReference type="SAM" id="Coils"/>
    </source>
</evidence>
<accession>A0A4Q1BGK4</accession>
<feature type="region of interest" description="Disordered" evidence="2">
    <location>
        <begin position="278"/>
        <end position="299"/>
    </location>
</feature>
<reference evidence="3 4" key="1">
    <citation type="submission" date="2016-06" db="EMBL/GenBank/DDBJ databases">
        <title>Evolution of pathogenesis and genome organization in the Tremellales.</title>
        <authorList>
            <person name="Cuomo C."/>
            <person name="Litvintseva A."/>
            <person name="Heitman J."/>
            <person name="Chen Y."/>
            <person name="Sun S."/>
            <person name="Springer D."/>
            <person name="Dromer F."/>
            <person name="Young S."/>
            <person name="Zeng Q."/>
            <person name="Chapman S."/>
            <person name="Gujja S."/>
            <person name="Saif S."/>
            <person name="Birren B."/>
        </authorList>
    </citation>
    <scope>NUCLEOTIDE SEQUENCE [LARGE SCALE GENOMIC DNA]</scope>
    <source>
        <strain evidence="3 4">ATCC 28783</strain>
    </source>
</reference>
<dbReference type="EMBL" id="SDIL01000089">
    <property type="protein sequence ID" value="RXK36696.1"/>
    <property type="molecule type" value="Genomic_DNA"/>
</dbReference>
<evidence type="ECO:0000313" key="4">
    <source>
        <dbReference type="Proteomes" id="UP000289152"/>
    </source>
</evidence>
<comment type="caution">
    <text evidence="3">The sequence shown here is derived from an EMBL/GenBank/DDBJ whole genome shotgun (WGS) entry which is preliminary data.</text>
</comment>
<dbReference type="InParanoid" id="A0A4Q1BGK4"/>
<dbReference type="AlphaFoldDB" id="A0A4Q1BGK4"/>
<dbReference type="VEuPathDB" id="FungiDB:TREMEDRAFT_62533"/>
<proteinExistence type="predicted"/>
<evidence type="ECO:0000256" key="2">
    <source>
        <dbReference type="SAM" id="MobiDB-lite"/>
    </source>
</evidence>
<feature type="region of interest" description="Disordered" evidence="2">
    <location>
        <begin position="205"/>
        <end position="239"/>
    </location>
</feature>
<feature type="compositionally biased region" description="Low complexity" evidence="2">
    <location>
        <begin position="278"/>
        <end position="289"/>
    </location>
</feature>
<gene>
    <name evidence="3" type="ORF">M231_06003</name>
</gene>
<feature type="coiled-coil region" evidence="1">
    <location>
        <begin position="364"/>
        <end position="405"/>
    </location>
</feature>
<name>A0A4Q1BGK4_TREME</name>
<keyword evidence="1" id="KW-0175">Coiled coil</keyword>
<feature type="compositionally biased region" description="Polar residues" evidence="2">
    <location>
        <begin position="290"/>
        <end position="299"/>
    </location>
</feature>
<protein>
    <submittedName>
        <fullName evidence="3">Uncharacterized protein</fullName>
    </submittedName>
</protein>
<keyword evidence="4" id="KW-1185">Reference proteome</keyword>
<feature type="region of interest" description="Disordered" evidence="2">
    <location>
        <begin position="1"/>
        <end position="35"/>
    </location>
</feature>
<evidence type="ECO:0000313" key="3">
    <source>
        <dbReference type="EMBL" id="RXK36696.1"/>
    </source>
</evidence>
<feature type="compositionally biased region" description="Polar residues" evidence="2">
    <location>
        <begin position="1"/>
        <end position="23"/>
    </location>
</feature>
<sequence length="413" mass="46607">MQSPTLPDSSLVNKAPSSINLSPTIPKLPKQKNSVQSIPSSLGAQQLIERERMETLGFIHVKTSTNKTKKMQLFQHSDIRFDCNTCTRAGRRCQFRVFQPAEETFPPQIALDQERLCGPYLPKGCDHCGGSNINCTRRASAIGLLIYAYDGSLVFKDKEGKEISWEIVTDQMIQARQARINAQRKKTLLLKVKHPLPRVVVKTSGKKRVRRNQTTSLSLRSGEKSLTRKKAGHGSSDIAVESMVTDKRGSFNDGFSSNWNHQHPYPTHLNRSISLSLSPLSSRSTSPQPIETTDISSFNPARNDVLQPLSNASFPPAGPCNMRMDTSIDESVENHRRALQHYSQAFTGSVNQVLFELTQARLGQAYAERQNHQLKIRCDDLEKERQRLEGEYERLNEENYRLRQTSMEGIVDL</sequence>
<dbReference type="Proteomes" id="UP000289152">
    <property type="component" value="Unassembled WGS sequence"/>
</dbReference>
<organism evidence="3 4">
    <name type="scientific">Tremella mesenterica</name>
    <name type="common">Jelly fungus</name>
    <dbReference type="NCBI Taxonomy" id="5217"/>
    <lineage>
        <taxon>Eukaryota</taxon>
        <taxon>Fungi</taxon>
        <taxon>Dikarya</taxon>
        <taxon>Basidiomycota</taxon>
        <taxon>Agaricomycotina</taxon>
        <taxon>Tremellomycetes</taxon>
        <taxon>Tremellales</taxon>
        <taxon>Tremellaceae</taxon>
        <taxon>Tremella</taxon>
    </lineage>
</organism>